<sequence>VDLHNVFEEVKMLAHDAVYDSKSFPVETSCLDIENKLEWHSISSDRHSLRLYYDDGFVIYYKDNRETMKQLTDKEISEIQEAERASSSLTPLVDSPQSELAIST</sequence>
<reference evidence="3" key="1">
    <citation type="submission" date="2017-05" db="UniProtKB">
        <authorList>
            <consortium name="EnsemblMetazoa"/>
        </authorList>
    </citation>
    <scope>IDENTIFICATION</scope>
</reference>
<evidence type="ECO:0000259" key="2">
    <source>
        <dbReference type="Pfam" id="PF19718"/>
    </source>
</evidence>
<protein>
    <recommendedName>
        <fullName evidence="2">Ubiquitin carboxyl-terminal hydrolase 47 C-terminal domain-containing protein</fullName>
    </recommendedName>
</protein>
<dbReference type="InterPro" id="IPR045578">
    <property type="entry name" value="USP47_C"/>
</dbReference>
<dbReference type="OrthoDB" id="289038at2759"/>
<organism evidence="3">
    <name type="scientific">Amphimedon queenslandica</name>
    <name type="common">Sponge</name>
    <dbReference type="NCBI Taxonomy" id="400682"/>
    <lineage>
        <taxon>Eukaryota</taxon>
        <taxon>Metazoa</taxon>
        <taxon>Porifera</taxon>
        <taxon>Demospongiae</taxon>
        <taxon>Heteroscleromorpha</taxon>
        <taxon>Haplosclerida</taxon>
        <taxon>Niphatidae</taxon>
        <taxon>Amphimedon</taxon>
    </lineage>
</organism>
<name>A0A1X7T3W1_AMPQE</name>
<dbReference type="Pfam" id="PF19718">
    <property type="entry name" value="USP47_C"/>
    <property type="match status" value="1"/>
</dbReference>
<dbReference type="AlphaFoldDB" id="A0A1X7T3W1"/>
<accession>A0A1X7T3W1</accession>
<evidence type="ECO:0000313" key="3">
    <source>
        <dbReference type="EnsemblMetazoa" id="Aqu2.1.09158_001"/>
    </source>
</evidence>
<feature type="compositionally biased region" description="Polar residues" evidence="1">
    <location>
        <begin position="85"/>
        <end position="104"/>
    </location>
</feature>
<dbReference type="EnsemblMetazoa" id="Aqu2.1.09158_001">
    <property type="protein sequence ID" value="Aqu2.1.09158_001"/>
    <property type="gene ID" value="Aqu2.1.09158"/>
</dbReference>
<feature type="region of interest" description="Disordered" evidence="1">
    <location>
        <begin position="82"/>
        <end position="104"/>
    </location>
</feature>
<dbReference type="InParanoid" id="A0A1X7T3W1"/>
<proteinExistence type="predicted"/>
<evidence type="ECO:0000256" key="1">
    <source>
        <dbReference type="SAM" id="MobiDB-lite"/>
    </source>
</evidence>
<feature type="domain" description="Ubiquitin carboxyl-terminal hydrolase 47 C-terminal" evidence="2">
    <location>
        <begin position="22"/>
        <end position="85"/>
    </location>
</feature>